<accession>A0A8H3IG10</accession>
<feature type="region of interest" description="Disordered" evidence="1">
    <location>
        <begin position="1"/>
        <end position="24"/>
    </location>
</feature>
<dbReference type="Proteomes" id="UP000664521">
    <property type="component" value="Unassembled WGS sequence"/>
</dbReference>
<dbReference type="SUPFAM" id="SSF81383">
    <property type="entry name" value="F-box domain"/>
    <property type="match status" value="1"/>
</dbReference>
<dbReference type="OrthoDB" id="3219396at2759"/>
<protein>
    <recommendedName>
        <fullName evidence="2">F-box domain-containing protein</fullName>
    </recommendedName>
</protein>
<evidence type="ECO:0000256" key="1">
    <source>
        <dbReference type="SAM" id="MobiDB-lite"/>
    </source>
</evidence>
<gene>
    <name evidence="3" type="ORF">HETSPECPRED_006391</name>
</gene>
<evidence type="ECO:0000313" key="4">
    <source>
        <dbReference type="Proteomes" id="UP000664521"/>
    </source>
</evidence>
<dbReference type="PROSITE" id="PS50181">
    <property type="entry name" value="FBOX"/>
    <property type="match status" value="1"/>
</dbReference>
<dbReference type="Pfam" id="PF00646">
    <property type="entry name" value="F-box"/>
    <property type="match status" value="1"/>
</dbReference>
<dbReference type="InterPro" id="IPR001810">
    <property type="entry name" value="F-box_dom"/>
</dbReference>
<evidence type="ECO:0000313" key="3">
    <source>
        <dbReference type="EMBL" id="CAF9926677.1"/>
    </source>
</evidence>
<reference evidence="3" key="1">
    <citation type="submission" date="2021-03" db="EMBL/GenBank/DDBJ databases">
        <authorList>
            <person name="Tagirdzhanova G."/>
        </authorList>
    </citation>
    <scope>NUCLEOTIDE SEQUENCE</scope>
</reference>
<keyword evidence="4" id="KW-1185">Reference proteome</keyword>
<feature type="region of interest" description="Disordered" evidence="1">
    <location>
        <begin position="366"/>
        <end position="406"/>
    </location>
</feature>
<feature type="compositionally biased region" description="Basic and acidic residues" evidence="1">
    <location>
        <begin position="1"/>
        <end position="20"/>
    </location>
</feature>
<dbReference type="AlphaFoldDB" id="A0A8H3IG10"/>
<dbReference type="InterPro" id="IPR036047">
    <property type="entry name" value="F-box-like_dom_sf"/>
</dbReference>
<dbReference type="Gene3D" id="1.20.1280.50">
    <property type="match status" value="1"/>
</dbReference>
<feature type="region of interest" description="Disordered" evidence="1">
    <location>
        <begin position="495"/>
        <end position="522"/>
    </location>
</feature>
<feature type="compositionally biased region" description="Polar residues" evidence="1">
    <location>
        <begin position="366"/>
        <end position="377"/>
    </location>
</feature>
<organism evidence="3 4">
    <name type="scientific">Heterodermia speciosa</name>
    <dbReference type="NCBI Taxonomy" id="116794"/>
    <lineage>
        <taxon>Eukaryota</taxon>
        <taxon>Fungi</taxon>
        <taxon>Dikarya</taxon>
        <taxon>Ascomycota</taxon>
        <taxon>Pezizomycotina</taxon>
        <taxon>Lecanoromycetes</taxon>
        <taxon>OSLEUM clade</taxon>
        <taxon>Lecanoromycetidae</taxon>
        <taxon>Caliciales</taxon>
        <taxon>Physciaceae</taxon>
        <taxon>Heterodermia</taxon>
    </lineage>
</organism>
<feature type="compositionally biased region" description="Basic and acidic residues" evidence="1">
    <location>
        <begin position="497"/>
        <end position="514"/>
    </location>
</feature>
<sequence length="565" mass="62739">MSKRARDDDDDHHHHEESHSHQKRMRLTFHDHLSTLSDELILRTLSYLPLSDRITCLRLSHRLQSLADDPQLWKAAYYSRFVRPRASRIPGLRGHDTSVKALHYSSKLSKWLEDDHLVRRGKKTNWKRQYKLRHNWSIGSCNVSQTTVAEQASIPPLLVRLYENIIFTADSTEGLRVLSMNGEPIILATLPFTVETKSQALSPKPTSLAVDASTSDGNAIGVAVGFANGGFGVYKFDKRKSALALLYQHAPSSNGTVSAIAYVSPYILTMTEAQLLSLYMFPHTPPYRSLSDKHTVVAPHLVSSLKSHTAWPPLSLSIRASSASVSASIAYAMPTYLDGWSVGMQEMLLTPEGRVMESRLASAETQGFHSLSTDSGGSRSPSWNSRAPSSSVRNRPYVETSDYRSRPTSLSYTHPYLLAAHADNTLTVYLVTSTARELAIGPGRRLWGHTSSVASAHVGDRGKAVSVSKRGNELRVWELEGVTISQASRRRSAIGADAERSIQVRPETKADSARKAPQQVTEVQSRYKDEDMVVTKGWVAFDEEKVVVLREEQKGAQALVVYDFT</sequence>
<name>A0A8H3IG10_9LECA</name>
<dbReference type="Pfam" id="PF25499">
    <property type="entry name" value="Beta-prop_pof12"/>
    <property type="match status" value="1"/>
</dbReference>
<dbReference type="SUPFAM" id="SSF50978">
    <property type="entry name" value="WD40 repeat-like"/>
    <property type="match status" value="1"/>
</dbReference>
<proteinExistence type="predicted"/>
<feature type="domain" description="F-box" evidence="2">
    <location>
        <begin position="30"/>
        <end position="76"/>
    </location>
</feature>
<dbReference type="InterPro" id="IPR036322">
    <property type="entry name" value="WD40_repeat_dom_sf"/>
</dbReference>
<evidence type="ECO:0000259" key="2">
    <source>
        <dbReference type="PROSITE" id="PS50181"/>
    </source>
</evidence>
<feature type="compositionally biased region" description="Low complexity" evidence="1">
    <location>
        <begin position="378"/>
        <end position="391"/>
    </location>
</feature>
<comment type="caution">
    <text evidence="3">The sequence shown here is derived from an EMBL/GenBank/DDBJ whole genome shotgun (WGS) entry which is preliminary data.</text>
</comment>
<dbReference type="EMBL" id="CAJPDS010000042">
    <property type="protein sequence ID" value="CAF9926677.1"/>
    <property type="molecule type" value="Genomic_DNA"/>
</dbReference>